<feature type="transmembrane region" description="Helical" evidence="6">
    <location>
        <begin position="32"/>
        <end position="53"/>
    </location>
</feature>
<dbReference type="InterPro" id="IPR052065">
    <property type="entry name" value="Compl_asym_regulator"/>
</dbReference>
<proteinExistence type="predicted"/>
<evidence type="ECO:0000256" key="2">
    <source>
        <dbReference type="ARBA" id="ARBA00022902"/>
    </source>
</evidence>
<evidence type="ECO:0000256" key="1">
    <source>
        <dbReference type="ARBA" id="ARBA00022737"/>
    </source>
</evidence>
<dbReference type="InterPro" id="IPR015943">
    <property type="entry name" value="WD40/YVTN_repeat-like_dom_sf"/>
</dbReference>
<feature type="domain" description="Sema" evidence="7">
    <location>
        <begin position="72"/>
        <end position="605"/>
    </location>
</feature>
<keyword evidence="8" id="KW-1185">Reference proteome</keyword>
<dbReference type="InterPro" id="IPR001627">
    <property type="entry name" value="Semap_dom"/>
</dbReference>
<dbReference type="SMART" id="SM00630">
    <property type="entry name" value="Sema"/>
    <property type="match status" value="1"/>
</dbReference>
<feature type="transmembrane region" description="Helical" evidence="6">
    <location>
        <begin position="1333"/>
        <end position="1359"/>
    </location>
</feature>
<keyword evidence="3" id="KW-1015">Disulfide bond</keyword>
<comment type="caution">
    <text evidence="4">Lacks conserved residue(s) required for the propagation of feature annotation.</text>
</comment>
<keyword evidence="6" id="KW-0812">Transmembrane</keyword>
<evidence type="ECO:0000313" key="8">
    <source>
        <dbReference type="Proteomes" id="UP000050795"/>
    </source>
</evidence>
<dbReference type="Pfam" id="PF00090">
    <property type="entry name" value="TSP_1"/>
    <property type="match status" value="1"/>
</dbReference>
<evidence type="ECO:0000256" key="4">
    <source>
        <dbReference type="PROSITE-ProRule" id="PRU00352"/>
    </source>
</evidence>
<dbReference type="PROSITE" id="PS51004">
    <property type="entry name" value="SEMA"/>
    <property type="match status" value="1"/>
</dbReference>
<dbReference type="InterPro" id="IPR036352">
    <property type="entry name" value="Semap_dom_sf"/>
</dbReference>
<dbReference type="WBParaSite" id="TREG1_72930.2">
    <property type="protein sequence ID" value="TREG1_72930.2"/>
    <property type="gene ID" value="TREG1_72930"/>
</dbReference>
<reference evidence="8" key="1">
    <citation type="submission" date="2022-06" db="EMBL/GenBank/DDBJ databases">
        <authorList>
            <person name="Berger JAMES D."/>
            <person name="Berger JAMES D."/>
        </authorList>
    </citation>
    <scope>NUCLEOTIDE SEQUENCE [LARGE SCALE GENOMIC DNA]</scope>
</reference>
<evidence type="ECO:0000259" key="7">
    <source>
        <dbReference type="PROSITE" id="PS51004"/>
    </source>
</evidence>
<evidence type="ECO:0000256" key="5">
    <source>
        <dbReference type="SAM" id="MobiDB-lite"/>
    </source>
</evidence>
<sequence length="1800" mass="205856">MITWNGKHANHYSNHYHKDYEYLHLHCMKFNLITRPSILLIYIVFQLLLCIFTSSESTQTHLKWLIYSNQIVDTFSIKDLISMGQGTIFYHLHSGNYTNLLEHPQLNSIFVIGNGNAMFRLNPDNLRLLASFELPSKPETSFCMTNTKAPCTETPAFNLLLKTQDKQNIWYCYLYQTVYMSHNVIPNVQSARCEIPSPTNLEPESRLVQWENSVYSSLDLNRPGVSIMASDNFLYSSGWFHGAMRIHRSRLPNFDGQANWNEFLATPSDEIFLKESTHFICAFETIDSVYFLIRELNSPTCEAKIHNRYVHAFTKSSSSSSSSSTTKSTITVNETPVTRLIRICKGDPGGYPYVNEGEFATFSKVTLECKFSQHHPVNNYKTMNNNNKVNSKLVTEFSYGYAIAGKWDPVDNKLYVSYQTGMKYLTGDALCVYSLSDIEDAFESELAPNENFEADQVLPNTFKNICKRFSSGIMTELDINRGRQMPRTHMSRVKHVNPIGDRPLIIRPVPGYPFTQTSQLGWYHIEIDHGERNAILYLSGRQRIERYGLFNLSTEDIMEICPWDQLTIQDFGIDDEIITGVYMKHIKPAKEFYILTSKHVIQLPKFIQLCESIKKSSECITSNLVSCRWNSETSTCETKTKSSSSPSSSSSSSSSLDYDVITSISTGVHTVHRNTPEEKSFHYQDILSKFSTSNPNFCLFDKIKLEKNINGKRTAYWWKSLQGHMEQLRTSTSQENGLYSDTHLPILCVMSTRSNIMNQYQNLSCHCQPCSDCGDDQLYRMKITNCQIHPSWSLWSPWSSCSSDCGSGLRSRVRRCDSPQPIQQQIKINNQVTRKLITCKHTYDITTDSTLHAPEVEVQAEHCQQQNPACNDKMASSSISETRVYKTGEILLKWSNWNDCSTKCGYGIQTRRLLCTTIQDKWQEGNTSHCTVVNSDMIDNRICQKFICQSEIVHSEWTPWLKALPTNPHVLRYPAFPGRSNPQIYYEQRFRYYCSVPVEASENLQIVRTQIVERKCLTIDQKCSSLSNIISNQIGEENRVLSDSMEISPDPIWSVWSKWSECSQDCIPVESITLSDQLDIQHIKSSNTFLYTSNEYQFRTRKCLSSKCSQNNRFETSIDIRKCPPKPACKSGWSCWSDWSSCSPVKLNHIDGRRKCHWRKDGGRSVRTRTCILTQYDQNPGAQKLVCDGYAQMKKECAWFDNDQRECSMMNLTSIYKDIPIDVNTNYYKTSVWSSWSSWSSCGQAEISKDSQDKFESSRNSMDPTNPHLLATRTRKCELVSVNTDELYTAHTRRTVCSGSSNQMKTCPNLALNIAEVFGHLNRRKKNYRFTPLHLILIGLLSFVFGILIAGIGIIIYYWGYYKRLVCNNISKNNNTVNSKSSKLRGDINAENDFTNLHSAHLNLSPPPQPILSLPIPGLVTSPANDNQVNIEHKRSHSVVYDSVASQDGVTCLNHSQKRLLNLYPDEAFHSLHHSHNDQVNRYTRLNCFSDSYPLGETVFNEALRERSTEALPNNDGFWSFPRKSRLMPESNLLKMYAENNPSTHMQYDHNMHSFQPNYPPHHQLPQFYSTERDYLLRPKHAGNNNRVESPNNVLSASFSGYRPVGIFNQRNNNEHYSRSPLLLSRNHQQQYRHTPRNLHTISAMSEPWYASTTIGLPSNISGSHRMLLDNSTSPIDMSNMDRNEDMAASRSAVSGYEDYDNGGSIQFPPKMPILSERHKLYDINSQAKLIPSVSAYSHPSHTSNIFDGDNRSSVWSGGDSIPFERPSNPHLREPNTFFEHLPPPSVLPPPHATPVTTLP</sequence>
<dbReference type="SUPFAM" id="SSF101912">
    <property type="entry name" value="Sema domain"/>
    <property type="match status" value="1"/>
</dbReference>
<dbReference type="SMART" id="SM00209">
    <property type="entry name" value="TSP1"/>
    <property type="match status" value="3"/>
</dbReference>
<feature type="region of interest" description="Disordered" evidence="5">
    <location>
        <begin position="636"/>
        <end position="656"/>
    </location>
</feature>
<evidence type="ECO:0000313" key="9">
    <source>
        <dbReference type="WBParaSite" id="TREG1_72930.2"/>
    </source>
</evidence>
<dbReference type="Gene3D" id="2.20.100.10">
    <property type="entry name" value="Thrombospondin type-1 (TSP1) repeat"/>
    <property type="match status" value="3"/>
</dbReference>
<dbReference type="InterPro" id="IPR000884">
    <property type="entry name" value="TSP1_rpt"/>
</dbReference>
<name>A0AA85K2A5_TRIRE</name>
<dbReference type="SUPFAM" id="SSF82895">
    <property type="entry name" value="TSP-1 type 1 repeat"/>
    <property type="match status" value="2"/>
</dbReference>
<dbReference type="GO" id="GO:0007399">
    <property type="term" value="P:nervous system development"/>
    <property type="evidence" value="ECO:0007669"/>
    <property type="project" value="UniProtKB-KW"/>
</dbReference>
<keyword evidence="6" id="KW-1133">Transmembrane helix</keyword>
<dbReference type="PANTHER" id="PTHR22906">
    <property type="entry name" value="PROPERDIN"/>
    <property type="match status" value="1"/>
</dbReference>
<dbReference type="Pfam" id="PF19030">
    <property type="entry name" value="TSP1_ADAMTS"/>
    <property type="match status" value="1"/>
</dbReference>
<feature type="compositionally biased region" description="Low complexity" evidence="5">
    <location>
        <begin position="636"/>
        <end position="655"/>
    </location>
</feature>
<reference evidence="9" key="2">
    <citation type="submission" date="2023-11" db="UniProtKB">
        <authorList>
            <consortium name="WormBaseParasite"/>
        </authorList>
    </citation>
    <scope>IDENTIFICATION</scope>
</reference>
<dbReference type="Gene3D" id="2.130.10.10">
    <property type="entry name" value="YVTN repeat-like/Quinoprotein amine dehydrogenase"/>
    <property type="match status" value="1"/>
</dbReference>
<protein>
    <recommendedName>
        <fullName evidence="7">Sema domain-containing protein</fullName>
    </recommendedName>
</protein>
<dbReference type="Proteomes" id="UP000050795">
    <property type="component" value="Unassembled WGS sequence"/>
</dbReference>
<dbReference type="PANTHER" id="PTHR22906:SF21">
    <property type="entry name" value="SEMA DOMAIN-CONTAINING PROTEIN"/>
    <property type="match status" value="1"/>
</dbReference>
<dbReference type="PROSITE" id="PS50092">
    <property type="entry name" value="TSP1"/>
    <property type="match status" value="3"/>
</dbReference>
<evidence type="ECO:0000256" key="6">
    <source>
        <dbReference type="SAM" id="Phobius"/>
    </source>
</evidence>
<feature type="region of interest" description="Disordered" evidence="5">
    <location>
        <begin position="1781"/>
        <end position="1800"/>
    </location>
</feature>
<feature type="compositionally biased region" description="Pro residues" evidence="5">
    <location>
        <begin position="1782"/>
        <end position="1793"/>
    </location>
</feature>
<keyword evidence="1" id="KW-0677">Repeat</keyword>
<evidence type="ECO:0000256" key="3">
    <source>
        <dbReference type="ARBA" id="ARBA00023157"/>
    </source>
</evidence>
<organism evidence="8 9">
    <name type="scientific">Trichobilharzia regenti</name>
    <name type="common">Nasal bird schistosome</name>
    <dbReference type="NCBI Taxonomy" id="157069"/>
    <lineage>
        <taxon>Eukaryota</taxon>
        <taxon>Metazoa</taxon>
        <taxon>Spiralia</taxon>
        <taxon>Lophotrochozoa</taxon>
        <taxon>Platyhelminthes</taxon>
        <taxon>Trematoda</taxon>
        <taxon>Digenea</taxon>
        <taxon>Strigeidida</taxon>
        <taxon>Schistosomatoidea</taxon>
        <taxon>Schistosomatidae</taxon>
        <taxon>Trichobilharzia</taxon>
    </lineage>
</organism>
<keyword evidence="6" id="KW-0472">Membrane</keyword>
<keyword evidence="2" id="KW-0524">Neurogenesis</keyword>
<dbReference type="InterPro" id="IPR036383">
    <property type="entry name" value="TSP1_rpt_sf"/>
</dbReference>
<accession>A0AA85K2A5</accession>